<proteinExistence type="predicted"/>
<dbReference type="Proteomes" id="UP000593562">
    <property type="component" value="Unassembled WGS sequence"/>
</dbReference>
<dbReference type="PANTHER" id="PTHR33674">
    <property type="entry name" value="METHIONINE-S-OXIDE REDUCTASE"/>
    <property type="match status" value="1"/>
</dbReference>
<sequence length="176" mass="20454">MDANFCSLFLYEVTVRKLAMIAGEDDNTHYQNQDFPLSLSLRHVNYSCGSCGYNLNLSSCNRNASMIDAKYKKSIKRGIISFFTIDESRFNQIEELRWTPYFNPKYRWGLFQRRTRLLCHKCGKHIGNAYKESTSSSSLELGKSHLIPWDGMSDGRTYDMKIRALQPSYCEDLRIC</sequence>
<dbReference type="InterPro" id="IPR045282">
    <property type="entry name" value="At4g08330-like"/>
</dbReference>
<evidence type="ECO:0000313" key="1">
    <source>
        <dbReference type="EMBL" id="KAF5750666.1"/>
    </source>
</evidence>
<gene>
    <name evidence="1" type="ORF">HS088_TW03G01005</name>
</gene>
<keyword evidence="2" id="KW-1185">Reference proteome</keyword>
<dbReference type="AlphaFoldDB" id="A0A7J7DX40"/>
<accession>A0A7J7DX40</accession>
<comment type="caution">
    <text evidence="1">The sequence shown here is derived from an EMBL/GenBank/DDBJ whole genome shotgun (WGS) entry which is preliminary data.</text>
</comment>
<name>A0A7J7DX40_TRIWF</name>
<dbReference type="EMBL" id="JAAARO010000003">
    <property type="protein sequence ID" value="KAF5750666.1"/>
    <property type="molecule type" value="Genomic_DNA"/>
</dbReference>
<dbReference type="PANTHER" id="PTHR33674:SF10">
    <property type="entry name" value="YIPPEE DOMAIN-CONTAINING PROTEIN"/>
    <property type="match status" value="1"/>
</dbReference>
<reference evidence="1 2" key="1">
    <citation type="journal article" date="2020" name="Nat. Commun.">
        <title>Genome of Tripterygium wilfordii and identification of cytochrome P450 involved in triptolide biosynthesis.</title>
        <authorList>
            <person name="Tu L."/>
            <person name="Su P."/>
            <person name="Zhang Z."/>
            <person name="Gao L."/>
            <person name="Wang J."/>
            <person name="Hu T."/>
            <person name="Zhou J."/>
            <person name="Zhang Y."/>
            <person name="Zhao Y."/>
            <person name="Liu Y."/>
            <person name="Song Y."/>
            <person name="Tong Y."/>
            <person name="Lu Y."/>
            <person name="Yang J."/>
            <person name="Xu C."/>
            <person name="Jia M."/>
            <person name="Peters R.J."/>
            <person name="Huang L."/>
            <person name="Gao W."/>
        </authorList>
    </citation>
    <scope>NUCLEOTIDE SEQUENCE [LARGE SCALE GENOMIC DNA]</scope>
    <source>
        <strain evidence="2">cv. XIE 37</strain>
        <tissue evidence="1">Leaf</tissue>
    </source>
</reference>
<dbReference type="InParanoid" id="A0A7J7DX40"/>
<protein>
    <submittedName>
        <fullName evidence="1">Uncharacterized protein</fullName>
    </submittedName>
</protein>
<organism evidence="1 2">
    <name type="scientific">Tripterygium wilfordii</name>
    <name type="common">Thunder God vine</name>
    <dbReference type="NCBI Taxonomy" id="458696"/>
    <lineage>
        <taxon>Eukaryota</taxon>
        <taxon>Viridiplantae</taxon>
        <taxon>Streptophyta</taxon>
        <taxon>Embryophyta</taxon>
        <taxon>Tracheophyta</taxon>
        <taxon>Spermatophyta</taxon>
        <taxon>Magnoliopsida</taxon>
        <taxon>eudicotyledons</taxon>
        <taxon>Gunneridae</taxon>
        <taxon>Pentapetalae</taxon>
        <taxon>rosids</taxon>
        <taxon>fabids</taxon>
        <taxon>Celastrales</taxon>
        <taxon>Celastraceae</taxon>
        <taxon>Tripterygium</taxon>
    </lineage>
</organism>
<evidence type="ECO:0000313" key="2">
    <source>
        <dbReference type="Proteomes" id="UP000593562"/>
    </source>
</evidence>
<dbReference type="Pfam" id="PF24046">
    <property type="entry name" value="At4g08330"/>
    <property type="match status" value="1"/>
</dbReference>
<dbReference type="OrthoDB" id="1907500at2759"/>